<feature type="compositionally biased region" description="Basic residues" evidence="1">
    <location>
        <begin position="94"/>
        <end position="107"/>
    </location>
</feature>
<feature type="region of interest" description="Disordered" evidence="1">
    <location>
        <begin position="155"/>
        <end position="235"/>
    </location>
</feature>
<feature type="compositionally biased region" description="Polar residues" evidence="1">
    <location>
        <begin position="183"/>
        <end position="207"/>
    </location>
</feature>
<name>A0A1E1WJM8_PECGO</name>
<accession>A0A1E1WJM8</accession>
<sequence length="261" mass="29310">MNDSKEAQNGSSTESKPSSSNEPLIDFDSDTKISVAPLYENVFYQNTMDDSSAFPLDMPTNVLEPPKEKPPPPPTDDEPENDELLGNGNFKHTSSARRIKKEIRNKRTSFLGIEGQVDDSYLDADLALVPRPDITSFLQEETKIEKLLYKKTLSHDMDVKLRESRDSGVDVDRGPSAEAWYKGQSSPETSNPHSRQNSEPYTHVTVTSDEEEAAKKQKEENFSTNLTSKLSDLTDSTAQLDENKIETLDKKLQQQQVTPQQ</sequence>
<organism evidence="2">
    <name type="scientific">Pectinophora gossypiella</name>
    <name type="common">Cotton pink bollworm</name>
    <name type="synonym">Depressaria gossypiella</name>
    <dbReference type="NCBI Taxonomy" id="13191"/>
    <lineage>
        <taxon>Eukaryota</taxon>
        <taxon>Metazoa</taxon>
        <taxon>Ecdysozoa</taxon>
        <taxon>Arthropoda</taxon>
        <taxon>Hexapoda</taxon>
        <taxon>Insecta</taxon>
        <taxon>Pterygota</taxon>
        <taxon>Neoptera</taxon>
        <taxon>Endopterygota</taxon>
        <taxon>Lepidoptera</taxon>
        <taxon>Glossata</taxon>
        <taxon>Ditrysia</taxon>
        <taxon>Gelechioidea</taxon>
        <taxon>Gelechiidae</taxon>
        <taxon>Apatetrinae</taxon>
        <taxon>Pectinophora</taxon>
    </lineage>
</organism>
<feature type="region of interest" description="Disordered" evidence="1">
    <location>
        <begin position="1"/>
        <end position="28"/>
    </location>
</feature>
<protein>
    <submittedName>
        <fullName evidence="2">Uncharacterized protein</fullName>
    </submittedName>
</protein>
<dbReference type="AlphaFoldDB" id="A0A1E1WJM8"/>
<proteinExistence type="predicted"/>
<feature type="compositionally biased region" description="Polar residues" evidence="1">
    <location>
        <begin position="222"/>
        <end position="235"/>
    </location>
</feature>
<dbReference type="OrthoDB" id="15627at2759"/>
<evidence type="ECO:0000313" key="2">
    <source>
        <dbReference type="EMBL" id="JAT87138.1"/>
    </source>
</evidence>
<feature type="region of interest" description="Disordered" evidence="1">
    <location>
        <begin position="49"/>
        <end position="108"/>
    </location>
</feature>
<evidence type="ECO:0000256" key="1">
    <source>
        <dbReference type="SAM" id="MobiDB-lite"/>
    </source>
</evidence>
<feature type="compositionally biased region" description="Low complexity" evidence="1">
    <location>
        <begin position="11"/>
        <end position="20"/>
    </location>
</feature>
<gene>
    <name evidence="2" type="ORF">g.9551</name>
</gene>
<reference evidence="2" key="1">
    <citation type="submission" date="2015-09" db="EMBL/GenBank/DDBJ databases">
        <title>De novo assembly of Pectinophora gossypiella (Pink Bollworm) gut transcriptome.</title>
        <authorList>
            <person name="Tassone E.E."/>
        </authorList>
    </citation>
    <scope>NUCLEOTIDE SEQUENCE</scope>
</reference>
<dbReference type="EMBL" id="GDQN01003916">
    <property type="protein sequence ID" value="JAT87138.1"/>
    <property type="molecule type" value="Transcribed_RNA"/>
</dbReference>
<feature type="compositionally biased region" description="Basic and acidic residues" evidence="1">
    <location>
        <begin position="155"/>
        <end position="175"/>
    </location>
</feature>